<evidence type="ECO:0000313" key="4">
    <source>
        <dbReference type="Proteomes" id="UP001392437"/>
    </source>
</evidence>
<organism evidence="3 4">
    <name type="scientific">Apiospora kogelbergensis</name>
    <dbReference type="NCBI Taxonomy" id="1337665"/>
    <lineage>
        <taxon>Eukaryota</taxon>
        <taxon>Fungi</taxon>
        <taxon>Dikarya</taxon>
        <taxon>Ascomycota</taxon>
        <taxon>Pezizomycotina</taxon>
        <taxon>Sordariomycetes</taxon>
        <taxon>Xylariomycetidae</taxon>
        <taxon>Amphisphaeriales</taxon>
        <taxon>Apiosporaceae</taxon>
        <taxon>Apiospora</taxon>
    </lineage>
</organism>
<feature type="compositionally biased region" description="Basic residues" evidence="2">
    <location>
        <begin position="314"/>
        <end position="332"/>
    </location>
</feature>
<gene>
    <name evidence="3" type="ORF">PG999_005332</name>
</gene>
<keyword evidence="1" id="KW-0547">Nucleotide-binding</keyword>
<dbReference type="SUPFAM" id="SSF56112">
    <property type="entry name" value="Protein kinase-like (PK-like)"/>
    <property type="match status" value="1"/>
</dbReference>
<dbReference type="GO" id="GO:0005524">
    <property type="term" value="F:ATP binding"/>
    <property type="evidence" value="ECO:0007669"/>
    <property type="project" value="UniProtKB-UniRule"/>
</dbReference>
<dbReference type="Pfam" id="PF13095">
    <property type="entry name" value="FTA2"/>
    <property type="match status" value="1"/>
</dbReference>
<evidence type="ECO:0008006" key="5">
    <source>
        <dbReference type="Google" id="ProtNLM"/>
    </source>
</evidence>
<protein>
    <recommendedName>
        <fullName evidence="5">Protein kinase domain-containing protein</fullName>
    </recommendedName>
</protein>
<keyword evidence="4" id="KW-1185">Reference proteome</keyword>
<name>A0AAW0R1S6_9PEZI</name>
<dbReference type="InterPro" id="IPR025213">
    <property type="entry name" value="Sim4_Fta2"/>
</dbReference>
<feature type="region of interest" description="Disordered" evidence="2">
    <location>
        <begin position="309"/>
        <end position="348"/>
    </location>
</feature>
<dbReference type="PROSITE" id="PS00107">
    <property type="entry name" value="PROTEIN_KINASE_ATP"/>
    <property type="match status" value="1"/>
</dbReference>
<sequence length="348" mass="40913">MESLPQIPGPQLARFRGQGGALDIDFLQYLGSGVHAHVWKVRIDGAIYALKMFRFGNNFTPASCFHVELSDEEEIMYMHPFNCESRAYARLHEANEEHVAIPCYGYILLDQEQQKRLRKRDTTCDWVKDWYYSDAYAGRPVQALVKEFIEYDNVGARERGLDANLRRVTRAIDSPKTARALLDNMATLHRIGILHRDINNSNVAQGRFLDFSTSWTKPHPCLDPEQIESSDSPFHQLGITDAYDVDLMIGHWNQYHPPKRRLWFRAAQSQEYLKRLRSYSKKFKDSRNFIWEWTQEYPGRPDLCRWESEDMGAKQRRSKRDWRKQCLRRKEKAKQIGQHDGLKIYQPA</sequence>
<feature type="binding site" evidence="1">
    <location>
        <position position="51"/>
    </location>
    <ligand>
        <name>ATP</name>
        <dbReference type="ChEBI" id="CHEBI:30616"/>
    </ligand>
</feature>
<dbReference type="Proteomes" id="UP001392437">
    <property type="component" value="Unassembled WGS sequence"/>
</dbReference>
<comment type="caution">
    <text evidence="3">The sequence shown here is derived from an EMBL/GenBank/DDBJ whole genome shotgun (WGS) entry which is preliminary data.</text>
</comment>
<reference evidence="3 4" key="1">
    <citation type="submission" date="2023-01" db="EMBL/GenBank/DDBJ databases">
        <title>Analysis of 21 Apiospora genomes using comparative genomics revels a genus with tremendous synthesis potential of carbohydrate active enzymes and secondary metabolites.</title>
        <authorList>
            <person name="Sorensen T."/>
        </authorList>
    </citation>
    <scope>NUCLEOTIDE SEQUENCE [LARGE SCALE GENOMIC DNA]</scope>
    <source>
        <strain evidence="3 4">CBS 117206</strain>
    </source>
</reference>
<dbReference type="InterPro" id="IPR011009">
    <property type="entry name" value="Kinase-like_dom_sf"/>
</dbReference>
<dbReference type="EMBL" id="JAQQWP010000004">
    <property type="protein sequence ID" value="KAK8121212.1"/>
    <property type="molecule type" value="Genomic_DNA"/>
</dbReference>
<evidence type="ECO:0000313" key="3">
    <source>
        <dbReference type="EMBL" id="KAK8121212.1"/>
    </source>
</evidence>
<dbReference type="InterPro" id="IPR017441">
    <property type="entry name" value="Protein_kinase_ATP_BS"/>
</dbReference>
<dbReference type="AlphaFoldDB" id="A0AAW0R1S6"/>
<keyword evidence="1" id="KW-0067">ATP-binding</keyword>
<evidence type="ECO:0000256" key="2">
    <source>
        <dbReference type="SAM" id="MobiDB-lite"/>
    </source>
</evidence>
<proteinExistence type="predicted"/>
<accession>A0AAW0R1S6</accession>
<evidence type="ECO:0000256" key="1">
    <source>
        <dbReference type="PROSITE-ProRule" id="PRU10141"/>
    </source>
</evidence>